<keyword evidence="4 8" id="KW-0378">Hydrolase</keyword>
<reference evidence="8" key="1">
    <citation type="journal article" date="2013" name="Sci. Rep.">
        <title>Metagenomics uncovers a new group of low GC and ultra-small marine Actinobacteria.</title>
        <authorList>
            <person name="Ghai R."/>
            <person name="Mizuno C.M."/>
            <person name="Picazo A."/>
            <person name="Camacho A."/>
            <person name="Rodriguez-Valera F."/>
        </authorList>
    </citation>
    <scope>NUCLEOTIDE SEQUENCE</scope>
</reference>
<dbReference type="GO" id="GO:0010945">
    <property type="term" value="F:coenzyme A diphosphatase activity"/>
    <property type="evidence" value="ECO:0007669"/>
    <property type="project" value="InterPro"/>
</dbReference>
<evidence type="ECO:0000256" key="1">
    <source>
        <dbReference type="ARBA" id="ARBA00001936"/>
    </source>
</evidence>
<feature type="domain" description="Nudix hydrolase" evidence="7">
    <location>
        <begin position="14"/>
        <end position="145"/>
    </location>
</feature>
<evidence type="ECO:0000256" key="3">
    <source>
        <dbReference type="ARBA" id="ARBA00022723"/>
    </source>
</evidence>
<keyword evidence="5" id="KW-0460">Magnesium</keyword>
<protein>
    <submittedName>
        <fullName evidence="8">NTP pyrophosphohydrolase</fullName>
    </submittedName>
</protein>
<dbReference type="InterPro" id="IPR045121">
    <property type="entry name" value="CoAse"/>
</dbReference>
<evidence type="ECO:0000313" key="8">
    <source>
        <dbReference type="EMBL" id="AGQ19541.1"/>
    </source>
</evidence>
<name>S5DL01_9ACTN</name>
<dbReference type="GO" id="GO:0046872">
    <property type="term" value="F:metal ion binding"/>
    <property type="evidence" value="ECO:0007669"/>
    <property type="project" value="UniProtKB-KW"/>
</dbReference>
<accession>S5DL01</accession>
<keyword evidence="3" id="KW-0479">Metal-binding</keyword>
<evidence type="ECO:0000256" key="2">
    <source>
        <dbReference type="ARBA" id="ARBA00001946"/>
    </source>
</evidence>
<dbReference type="PANTHER" id="PTHR12992:SF11">
    <property type="entry name" value="MITOCHONDRIAL COENZYME A DIPHOSPHATASE NUDT8"/>
    <property type="match status" value="1"/>
</dbReference>
<dbReference type="PROSITE" id="PS51462">
    <property type="entry name" value="NUDIX"/>
    <property type="match status" value="1"/>
</dbReference>
<dbReference type="EMBL" id="KC811135">
    <property type="protein sequence ID" value="AGQ19541.1"/>
    <property type="molecule type" value="Genomic_DNA"/>
</dbReference>
<keyword evidence="6" id="KW-0464">Manganese</keyword>
<dbReference type="CDD" id="cd03426">
    <property type="entry name" value="NUDIX_CoAse_Nudt7"/>
    <property type="match status" value="1"/>
</dbReference>
<evidence type="ECO:0000256" key="5">
    <source>
        <dbReference type="ARBA" id="ARBA00022842"/>
    </source>
</evidence>
<evidence type="ECO:0000259" key="7">
    <source>
        <dbReference type="PROSITE" id="PS51462"/>
    </source>
</evidence>
<evidence type="ECO:0000256" key="6">
    <source>
        <dbReference type="ARBA" id="ARBA00023211"/>
    </source>
</evidence>
<dbReference type="InterPro" id="IPR015797">
    <property type="entry name" value="NUDIX_hydrolase-like_dom_sf"/>
</dbReference>
<organism evidence="8">
    <name type="scientific">Candidatus Actinomarina minuta</name>
    <dbReference type="NCBI Taxonomy" id="1389454"/>
    <lineage>
        <taxon>Bacteria</taxon>
        <taxon>Bacillati</taxon>
        <taxon>Actinomycetota</taxon>
        <taxon>Actinomycetes</taxon>
        <taxon>Candidatus Actinomarinidae</taxon>
        <taxon>Candidatus Actinomarinales</taxon>
        <taxon>Candidatus Actinomarineae</taxon>
        <taxon>Candidatus Actinomarinaceae</taxon>
        <taxon>Candidatus Actinomarina</taxon>
    </lineage>
</organism>
<dbReference type="PANTHER" id="PTHR12992">
    <property type="entry name" value="NUDIX HYDROLASE"/>
    <property type="match status" value="1"/>
</dbReference>
<evidence type="ECO:0000256" key="4">
    <source>
        <dbReference type="ARBA" id="ARBA00022801"/>
    </source>
</evidence>
<dbReference type="Gene3D" id="3.90.79.10">
    <property type="entry name" value="Nucleoside Triphosphate Pyrophosphohydrolase"/>
    <property type="match status" value="1"/>
</dbReference>
<dbReference type="AlphaFoldDB" id="S5DL01"/>
<dbReference type="InterPro" id="IPR000086">
    <property type="entry name" value="NUDIX_hydrolase_dom"/>
</dbReference>
<proteinExistence type="predicted"/>
<comment type="cofactor">
    <cofactor evidence="1">
        <name>Mn(2+)</name>
        <dbReference type="ChEBI" id="CHEBI:29035"/>
    </cofactor>
</comment>
<sequence>MNFKHLEKPFPIYDEDYASVAILINSKKEILYIKRSDNLPTHKGDIAFPGGKKEESDCDIVTTALREVQEELFLNPSTIRPFGVLDPVDTVEYKFKVFPIVCESFDKPTKINKDEVQDFYLLNISDLDNLNNWEFRGNYDNDWIFKFNDQILWGATAHMTRNLLNLNLG</sequence>
<dbReference type="SUPFAM" id="SSF55811">
    <property type="entry name" value="Nudix"/>
    <property type="match status" value="1"/>
</dbReference>
<dbReference type="Pfam" id="PF00293">
    <property type="entry name" value="NUDIX"/>
    <property type="match status" value="1"/>
</dbReference>
<comment type="cofactor">
    <cofactor evidence="2">
        <name>Mg(2+)</name>
        <dbReference type="ChEBI" id="CHEBI:18420"/>
    </cofactor>
</comment>